<gene>
    <name evidence="1" type="ordered locus">M301_0941</name>
</gene>
<evidence type="ECO:0000313" key="2">
    <source>
        <dbReference type="Proteomes" id="UP000000383"/>
    </source>
</evidence>
<sequence length="564" mass="64612">MAFAWGKELDGMDDVSAIEYATQQLNADAKKDIFNDEQNIEALFAIDEKIHIIVDRITSHYINIDNLSIELEERIANAVFLYHRQLYLIYNTLIDNLAPFQPQSLIVMLARAINNATQMIKWRFYNYQSAPANVWLQLSKLYLVAEKQAILDSYVRAYPDKEITTLSSAYIQACMLGSLESLSFQRKQIELVSKMLAYWTPKILIQSTYDENKHLFYVDTASDAAAKRIRNFKPLPSYRYWCFDSVNLKIELCLSLIEYNILPKQQEMKDFISNQYAVPTLEILKTEWSRAEYKRQRRSTERAKTSKYASTTYGFEYTCYHIKQHENMRIQRVGKSYQGNKSFDERLATHSLSKDQNGPNVIYLDLGAAQSKIIDECPKGIGMYTNKPASEVSLGMLIGVTISDQKDATKIGVIRSIKPVIGNELHIGIELLSTTAFCVEALNVSAATAKAKNVAENSSVKNTPIVTRKEFNESVGFNGNVNETSFTCLYLPREFTIPQHESLQLESLIVPRLHYNKNDTYRINISGTDMLVKFTETLEHHDNWLRVIYTQVLERKTAADLSLT</sequence>
<dbReference type="RefSeq" id="WP_013147641.1">
    <property type="nucleotide sequence ID" value="NC_014207.1"/>
</dbReference>
<dbReference type="HOGENOM" id="CLU_493321_0_0_4"/>
<dbReference type="OrthoDB" id="8538468at2"/>
<dbReference type="eggNOG" id="ENOG502ZB76">
    <property type="taxonomic scope" value="Bacteria"/>
</dbReference>
<reference evidence="1 2" key="2">
    <citation type="journal article" date="2011" name="J. Bacteriol.">
        <title>Genomes of three methylotrophs from a single niche uncover genetic and metabolic divergence of Methylophilaceae.</title>
        <authorList>
            <person name="Lapidus A."/>
            <person name="Clum A."/>
            <person name="Labutti K."/>
            <person name="Kaluzhnaya M.G."/>
            <person name="Lim S."/>
            <person name="Beck D.A."/>
            <person name="Glavina Del Rio T."/>
            <person name="Nolan M."/>
            <person name="Mavromatis K."/>
            <person name="Huntemann M."/>
            <person name="Lucas S."/>
            <person name="Lidstrom M.E."/>
            <person name="Ivanova N."/>
            <person name="Chistoserdova L."/>
        </authorList>
    </citation>
    <scope>NUCLEOTIDE SEQUENCE [LARGE SCALE GENOMIC DNA]</scope>
    <source>
        <strain evidence="1 2">301</strain>
    </source>
</reference>
<keyword evidence="2" id="KW-1185">Reference proteome</keyword>
<protein>
    <recommendedName>
        <fullName evidence="3">PilZ domain-containing protein</fullName>
    </recommendedName>
</protein>
<dbReference type="EMBL" id="CP002056">
    <property type="protein sequence ID" value="ADI29325.1"/>
    <property type="molecule type" value="Genomic_DNA"/>
</dbReference>
<evidence type="ECO:0008006" key="3">
    <source>
        <dbReference type="Google" id="ProtNLM"/>
    </source>
</evidence>
<proteinExistence type="predicted"/>
<accession>D7DPV4</accession>
<reference evidence="2" key="1">
    <citation type="submission" date="2010-05" db="EMBL/GenBank/DDBJ databases">
        <title>Complete sequence of Methylotenera sp. 301.</title>
        <authorList>
            <person name="Lucas S."/>
            <person name="Copeland A."/>
            <person name="Lapidus A."/>
            <person name="Cheng J.-F."/>
            <person name="Bruce D."/>
            <person name="Goodwin L."/>
            <person name="Pitluck S."/>
            <person name="Clum A."/>
            <person name="Land M."/>
            <person name="Hauser L."/>
            <person name="Kyrpides N."/>
            <person name="Ivanova N."/>
            <person name="Chistoservova L."/>
            <person name="Kalyuzhnaya M."/>
            <person name="Woyke T."/>
        </authorList>
    </citation>
    <scope>NUCLEOTIDE SEQUENCE [LARGE SCALE GENOMIC DNA]</scope>
    <source>
        <strain evidence="2">301</strain>
    </source>
</reference>
<name>D7DPV4_METV0</name>
<dbReference type="KEGG" id="meh:M301_0941"/>
<dbReference type="STRING" id="666681.M301_0941"/>
<evidence type="ECO:0000313" key="1">
    <source>
        <dbReference type="EMBL" id="ADI29325.1"/>
    </source>
</evidence>
<organism evidence="1 2">
    <name type="scientific">Methylotenera versatilis (strain 301)</name>
    <dbReference type="NCBI Taxonomy" id="666681"/>
    <lineage>
        <taxon>Bacteria</taxon>
        <taxon>Pseudomonadati</taxon>
        <taxon>Pseudomonadota</taxon>
        <taxon>Betaproteobacteria</taxon>
        <taxon>Nitrosomonadales</taxon>
        <taxon>Methylophilaceae</taxon>
        <taxon>Methylotenera</taxon>
    </lineage>
</organism>
<dbReference type="Proteomes" id="UP000000383">
    <property type="component" value="Chromosome"/>
</dbReference>
<dbReference type="AlphaFoldDB" id="D7DPV4"/>